<name>A0A0L0NXX1_CANAR</name>
<evidence type="ECO:0000313" key="1">
    <source>
        <dbReference type="EMBL" id="KND99026.1"/>
    </source>
</evidence>
<evidence type="ECO:0000313" key="2">
    <source>
        <dbReference type="Proteomes" id="UP000037122"/>
    </source>
</evidence>
<dbReference type="AlphaFoldDB" id="A0A0L0NXX1"/>
<dbReference type="Proteomes" id="UP000037122">
    <property type="component" value="Unassembled WGS sequence"/>
</dbReference>
<reference evidence="2" key="1">
    <citation type="journal article" date="2015" name="BMC Genomics">
        <title>Draft genome of a commonly misdiagnosed multidrug resistant pathogen Candida auris.</title>
        <authorList>
            <person name="Chatterjee S."/>
            <person name="Alampalli S.V."/>
            <person name="Nageshan R.K."/>
            <person name="Chettiar S.T."/>
            <person name="Joshi S."/>
            <person name="Tatu U.S."/>
        </authorList>
    </citation>
    <scope>NUCLEOTIDE SEQUENCE [LARGE SCALE GENOMIC DNA]</scope>
    <source>
        <strain evidence="2">6684</strain>
    </source>
</reference>
<sequence>MGALYSAASFSRLPFRRVVRKVRGARWVKKESKKEILAGRARLCAGESLPLWGPAHKRLTHSDQWAPWDEKQKVYIIRMTEMARPDARKGQGFA</sequence>
<protein>
    <submittedName>
        <fullName evidence="1">Uncharacterized protein</fullName>
    </submittedName>
</protein>
<organism evidence="1 2">
    <name type="scientific">Candidozyma auris</name>
    <name type="common">Yeast</name>
    <name type="synonym">Candida auris</name>
    <dbReference type="NCBI Taxonomy" id="498019"/>
    <lineage>
        <taxon>Eukaryota</taxon>
        <taxon>Fungi</taxon>
        <taxon>Dikarya</taxon>
        <taxon>Ascomycota</taxon>
        <taxon>Saccharomycotina</taxon>
        <taxon>Pichiomycetes</taxon>
        <taxon>Metschnikowiaceae</taxon>
        <taxon>Candidozyma</taxon>
    </lineage>
</organism>
<comment type="caution">
    <text evidence="1">The sequence shown here is derived from an EMBL/GenBank/DDBJ whole genome shotgun (WGS) entry which is preliminary data.</text>
</comment>
<accession>A0A0L0NXX1</accession>
<dbReference type="EMBL" id="LGST01000027">
    <property type="protein sequence ID" value="KND99026.1"/>
    <property type="molecule type" value="Genomic_DNA"/>
</dbReference>
<proteinExistence type="predicted"/>
<dbReference type="VEuPathDB" id="FungiDB:QG37_04088"/>
<gene>
    <name evidence="1" type="ORF">QG37_04088</name>
</gene>